<feature type="compositionally biased region" description="Low complexity" evidence="6">
    <location>
        <begin position="581"/>
        <end position="601"/>
    </location>
</feature>
<dbReference type="SMART" id="SM00220">
    <property type="entry name" value="S_TKc"/>
    <property type="match status" value="1"/>
</dbReference>
<dbReference type="InterPro" id="IPR000253">
    <property type="entry name" value="FHA_dom"/>
</dbReference>
<keyword evidence="3 5" id="KW-0547">Nucleotide-binding</keyword>
<evidence type="ECO:0000256" key="3">
    <source>
        <dbReference type="ARBA" id="ARBA00022741"/>
    </source>
</evidence>
<evidence type="ECO:0000256" key="4">
    <source>
        <dbReference type="ARBA" id="ARBA00022840"/>
    </source>
</evidence>
<dbReference type="PANTHER" id="PTHR48012">
    <property type="entry name" value="STERILE20-LIKE KINASE, ISOFORM B-RELATED"/>
    <property type="match status" value="1"/>
</dbReference>
<dbReference type="EMBL" id="CP023327">
    <property type="protein sequence ID" value="ATY66621.1"/>
    <property type="molecule type" value="Genomic_DNA"/>
</dbReference>
<accession>A0A2H4SU40</accession>
<gene>
    <name evidence="9" type="ORF">A9K55_001050</name>
</gene>
<feature type="region of interest" description="Disordered" evidence="6">
    <location>
        <begin position="579"/>
        <end position="601"/>
    </location>
</feature>
<proteinExistence type="inferred from homology"/>
<dbReference type="GO" id="GO:0005524">
    <property type="term" value="F:ATP binding"/>
    <property type="evidence" value="ECO:0007669"/>
    <property type="project" value="UniProtKB-UniRule"/>
</dbReference>
<evidence type="ECO:0000256" key="1">
    <source>
        <dbReference type="ARBA" id="ARBA00005575"/>
    </source>
</evidence>
<keyword evidence="9" id="KW-0418">Kinase</keyword>
<name>A0A2H4SU40_CORMI</name>
<dbReference type="InterPro" id="IPR011009">
    <property type="entry name" value="Kinase-like_dom_sf"/>
</dbReference>
<evidence type="ECO:0000259" key="7">
    <source>
        <dbReference type="PROSITE" id="PS50006"/>
    </source>
</evidence>
<keyword evidence="9" id="KW-0808">Transferase</keyword>
<dbReference type="InterPro" id="IPR050629">
    <property type="entry name" value="STE20/SPS1-PAK"/>
</dbReference>
<dbReference type="VEuPathDB" id="FungiDB:CCM_03746"/>
<evidence type="ECO:0000256" key="2">
    <source>
        <dbReference type="ARBA" id="ARBA00012513"/>
    </source>
</evidence>
<evidence type="ECO:0000256" key="6">
    <source>
        <dbReference type="SAM" id="MobiDB-lite"/>
    </source>
</evidence>
<dbReference type="VEuPathDB" id="FungiDB:A9K55_001050"/>
<dbReference type="PROSITE" id="PS50011">
    <property type="entry name" value="PROTEIN_KINASE_DOM"/>
    <property type="match status" value="1"/>
</dbReference>
<dbReference type="PROSITE" id="PS00108">
    <property type="entry name" value="PROTEIN_KINASE_ST"/>
    <property type="match status" value="1"/>
</dbReference>
<feature type="compositionally biased region" description="Polar residues" evidence="6">
    <location>
        <begin position="35"/>
        <end position="52"/>
    </location>
</feature>
<dbReference type="Proteomes" id="UP000323067">
    <property type="component" value="Chromosome ii"/>
</dbReference>
<dbReference type="Gene3D" id="1.10.510.10">
    <property type="entry name" value="Transferase(Phosphotransferase) domain 1"/>
    <property type="match status" value="1"/>
</dbReference>
<dbReference type="GO" id="GO:0004674">
    <property type="term" value="F:protein serine/threonine kinase activity"/>
    <property type="evidence" value="ECO:0007669"/>
    <property type="project" value="UniProtKB-EC"/>
</dbReference>
<protein>
    <recommendedName>
        <fullName evidence="2">non-specific serine/threonine protein kinase</fullName>
        <ecNumber evidence="2">2.7.11.1</ecNumber>
    </recommendedName>
</protein>
<reference evidence="9 10" key="1">
    <citation type="journal article" date="2017" name="BMC Genomics">
        <title>Chromosome level assembly and secondary metabolite potential of the parasitic fungus Cordyceps militaris.</title>
        <authorList>
            <person name="Kramer G.J."/>
            <person name="Nodwell J.R."/>
        </authorList>
    </citation>
    <scope>NUCLEOTIDE SEQUENCE [LARGE SCALE GENOMIC DNA]</scope>
    <source>
        <strain evidence="9 10">ATCC 34164</strain>
    </source>
</reference>
<feature type="domain" description="FHA" evidence="7">
    <location>
        <begin position="76"/>
        <end position="136"/>
    </location>
</feature>
<organism evidence="9 10">
    <name type="scientific">Cordyceps militaris</name>
    <name type="common">Caterpillar fungus</name>
    <name type="synonym">Clavaria militaris</name>
    <dbReference type="NCBI Taxonomy" id="73501"/>
    <lineage>
        <taxon>Eukaryota</taxon>
        <taxon>Fungi</taxon>
        <taxon>Dikarya</taxon>
        <taxon>Ascomycota</taxon>
        <taxon>Pezizomycotina</taxon>
        <taxon>Sordariomycetes</taxon>
        <taxon>Hypocreomycetidae</taxon>
        <taxon>Hypocreales</taxon>
        <taxon>Cordycipitaceae</taxon>
        <taxon>Cordyceps</taxon>
    </lineage>
</organism>
<evidence type="ECO:0000256" key="5">
    <source>
        <dbReference type="PROSITE-ProRule" id="PRU10141"/>
    </source>
</evidence>
<dbReference type="PANTHER" id="PTHR48012:SF26">
    <property type="entry name" value="SERINE_THREONINE-PROTEIN KINASE DDB_G0283821-RELATED"/>
    <property type="match status" value="1"/>
</dbReference>
<dbReference type="OrthoDB" id="4062651at2759"/>
<dbReference type="SUPFAM" id="SSF56112">
    <property type="entry name" value="Protein kinase-like (PK-like)"/>
    <property type="match status" value="1"/>
</dbReference>
<dbReference type="InterPro" id="IPR008271">
    <property type="entry name" value="Ser/Thr_kinase_AS"/>
</dbReference>
<feature type="compositionally biased region" description="Basic and acidic residues" evidence="6">
    <location>
        <begin position="487"/>
        <end position="496"/>
    </location>
</feature>
<feature type="region of interest" description="Disordered" evidence="6">
    <location>
        <begin position="480"/>
        <end position="507"/>
    </location>
</feature>
<dbReference type="Pfam" id="PF00069">
    <property type="entry name" value="Pkinase"/>
    <property type="match status" value="1"/>
</dbReference>
<dbReference type="GO" id="GO:0005737">
    <property type="term" value="C:cytoplasm"/>
    <property type="evidence" value="ECO:0007669"/>
    <property type="project" value="TreeGrafter"/>
</dbReference>
<dbReference type="InterPro" id="IPR000719">
    <property type="entry name" value="Prot_kinase_dom"/>
</dbReference>
<dbReference type="PROSITE" id="PS00107">
    <property type="entry name" value="PROTEIN_KINASE_ATP"/>
    <property type="match status" value="1"/>
</dbReference>
<dbReference type="PROSITE" id="PS50006">
    <property type="entry name" value="FHA_DOMAIN"/>
    <property type="match status" value="1"/>
</dbReference>
<dbReference type="InterPro" id="IPR017441">
    <property type="entry name" value="Protein_kinase_ATP_BS"/>
</dbReference>
<keyword evidence="4 5" id="KW-0067">ATP-binding</keyword>
<sequence length="601" mass="66070">MTWTIISIHAPSSIVDHSHNYIFRVSEELDFASDSYASKSPSDQSDNGTPAPTSLPPDVTLALTTGHFPKDPRVGFVFGTDRDKCDILLPRNPEHAISSRQFAITFQTSSGAVILRNLSRRHTKIVIGTSLETTRLQTQRAMPSGRIAVRFHGLTIELSRSWGDDHVPKIYTTFLATLANAVPNLGAMQLSSAAASSARTSTSNRRSIYGSEVIVGSGASAIVYRASHRQTGDVVAIKRYKEKRATTTWKEGSILCTLSHKHIVTFHHFHVRDGEGAELIMEYAVLGSLLDQMRAKRLTVKEARTTIEHTLLALQYLHDNGITHRDIKPGNILIMARNPIHAKVADFGISSKADYHDTLCGTARYSAPEICQPPYTAKVDIWSVGVMVMELLGSLPAKSKVSWAEKLVAHKTKQPSIMVTELLDACLQLEPKDRATAKECLQLPFFDSQTDGAQNQTLLANSLDAEGCATVVRIDSSIPDTAPCDVPENKPPRLLEEQGEEPPPAVSNLGWNVEDLEPFLLHGEGEQIASPSQLQGWTSEDWDRLLSQAETRPELYLNLPLFEEIPTWNPIDVENWIPGGARDAQSDTAATDTVTASDSDR</sequence>
<evidence type="ECO:0000313" key="10">
    <source>
        <dbReference type="Proteomes" id="UP000323067"/>
    </source>
</evidence>
<feature type="domain" description="Protein kinase" evidence="8">
    <location>
        <begin position="209"/>
        <end position="446"/>
    </location>
</feature>
<comment type="similarity">
    <text evidence="1">Belongs to the protein kinase superfamily. CAMK Ser/Thr protein kinase family. CHEK2 subfamily.</text>
</comment>
<feature type="region of interest" description="Disordered" evidence="6">
    <location>
        <begin position="35"/>
        <end position="57"/>
    </location>
</feature>
<feature type="binding site" evidence="5">
    <location>
        <position position="238"/>
    </location>
    <ligand>
        <name>ATP</name>
        <dbReference type="ChEBI" id="CHEBI:30616"/>
    </ligand>
</feature>
<evidence type="ECO:0000259" key="8">
    <source>
        <dbReference type="PROSITE" id="PS50011"/>
    </source>
</evidence>
<evidence type="ECO:0000313" key="9">
    <source>
        <dbReference type="EMBL" id="ATY66621.1"/>
    </source>
</evidence>
<dbReference type="EC" id="2.7.11.1" evidence="2"/>
<dbReference type="AlphaFoldDB" id="A0A2H4SU40"/>